<dbReference type="GO" id="GO:0016094">
    <property type="term" value="P:polyprenol biosynthetic process"/>
    <property type="evidence" value="ECO:0007669"/>
    <property type="project" value="TreeGrafter"/>
</dbReference>
<dbReference type="AlphaFoldDB" id="W6SDA9"/>
<accession>W6SDA9</accession>
<evidence type="ECO:0000256" key="1">
    <source>
        <dbReference type="ARBA" id="ARBA00022679"/>
    </source>
</evidence>
<organism evidence="3 4">
    <name type="scientific">Clostridium bornimense</name>
    <dbReference type="NCBI Taxonomy" id="1216932"/>
    <lineage>
        <taxon>Bacteria</taxon>
        <taxon>Bacillati</taxon>
        <taxon>Bacillota</taxon>
        <taxon>Clostridia</taxon>
        <taxon>Eubacteriales</taxon>
        <taxon>Clostridiaceae</taxon>
        <taxon>Clostridium</taxon>
    </lineage>
</organism>
<dbReference type="PATRIC" id="fig|1216932.3.peg.448"/>
<proteinExistence type="inferred from homology"/>
<dbReference type="PANTHER" id="PTHR10291:SF43">
    <property type="entry name" value="DEHYDRODOLICHYL DIPHOSPHATE SYNTHASE COMPLEX SUBUNIT DHDDS"/>
    <property type="match status" value="1"/>
</dbReference>
<dbReference type="EMBL" id="HG917868">
    <property type="protein sequence ID" value="CDM67630.1"/>
    <property type="molecule type" value="Genomic_DNA"/>
</dbReference>
<sequence length="213" mass="24447">MRVPRHIGVIPDGNRRWAQGQGMTKDKGYSYGIDPGYKLFKLCEKEGVQEVTFYGFTTDNTKRPEEQKRAFIDACIKSVNVIANEDAEILVVGNTKSELFPKELIKYTKRVICGKGGIKVNFLINYSWKKDLESLSSGDGTEKSLSRDIISSDISRVDMIVRWGGRRRLSGFLPIQSVYSDFYVIDEFWPDFKEKHFYDALDWYQNQDITLGG</sequence>
<gene>
    <name evidence="3" type="ORF">CM240_0465</name>
</gene>
<dbReference type="GO" id="GO:0045547">
    <property type="term" value="F:ditrans,polycis-polyprenyl diphosphate synthase [(2E,6E)-farnesyl diphosphate specific] activity"/>
    <property type="evidence" value="ECO:0007669"/>
    <property type="project" value="TreeGrafter"/>
</dbReference>
<dbReference type="PANTHER" id="PTHR10291">
    <property type="entry name" value="DEHYDRODOLICHYL DIPHOSPHATE SYNTHASE FAMILY MEMBER"/>
    <property type="match status" value="1"/>
</dbReference>
<dbReference type="RefSeq" id="WP_044036103.1">
    <property type="nucleotide sequence ID" value="NZ_HG917868.1"/>
</dbReference>
<dbReference type="CDD" id="cd00475">
    <property type="entry name" value="Cis_IPPS"/>
    <property type="match status" value="1"/>
</dbReference>
<dbReference type="Pfam" id="PF01255">
    <property type="entry name" value="Prenyltransf"/>
    <property type="match status" value="1"/>
</dbReference>
<keyword evidence="4" id="KW-1185">Reference proteome</keyword>
<dbReference type="Proteomes" id="UP000019426">
    <property type="component" value="Chromosome M2/40_rep1"/>
</dbReference>
<evidence type="ECO:0000313" key="3">
    <source>
        <dbReference type="EMBL" id="CDM67630.1"/>
    </source>
</evidence>
<dbReference type="Gene3D" id="3.40.1180.10">
    <property type="entry name" value="Decaprenyl diphosphate synthase-like"/>
    <property type="match status" value="1"/>
</dbReference>
<keyword evidence="1" id="KW-0808">Transferase</keyword>
<dbReference type="STRING" id="1216932.CM240_0465"/>
<dbReference type="SUPFAM" id="SSF64005">
    <property type="entry name" value="Undecaprenyl diphosphate synthase"/>
    <property type="match status" value="1"/>
</dbReference>
<name>W6SDA9_9CLOT</name>
<reference evidence="3 4" key="1">
    <citation type="submission" date="2013-11" db="EMBL/GenBank/DDBJ databases">
        <title>Complete genome sequence of Clostridum sp. M2/40.</title>
        <authorList>
            <person name="Wibberg D."/>
            <person name="Puehler A."/>
            <person name="Schlueter A."/>
        </authorList>
    </citation>
    <scope>NUCLEOTIDE SEQUENCE [LARGE SCALE GENOMIC DNA]</scope>
    <source>
        <strain evidence="4">M2/40</strain>
    </source>
</reference>
<evidence type="ECO:0000313" key="4">
    <source>
        <dbReference type="Proteomes" id="UP000019426"/>
    </source>
</evidence>
<dbReference type="HOGENOM" id="CLU_038505_1_1_9"/>
<dbReference type="OrthoDB" id="4191603at2"/>
<dbReference type="eggNOG" id="COG0020">
    <property type="taxonomic scope" value="Bacteria"/>
</dbReference>
<dbReference type="InterPro" id="IPR036424">
    <property type="entry name" value="UPP_synth-like_sf"/>
</dbReference>
<comment type="similarity">
    <text evidence="2">Belongs to the UPP synthase family. Z-FPP synthase subfamily.</text>
</comment>
<dbReference type="InterPro" id="IPR001441">
    <property type="entry name" value="UPP_synth-like"/>
</dbReference>
<evidence type="ECO:0000256" key="2">
    <source>
        <dbReference type="ARBA" id="ARBA00038453"/>
    </source>
</evidence>
<dbReference type="KEGG" id="clt:CM240_0465"/>
<protein>
    <submittedName>
        <fullName evidence="3">Putative undecaprenyl diphosphate synthetase</fullName>
    </submittedName>
</protein>